<evidence type="ECO:0000256" key="1">
    <source>
        <dbReference type="ARBA" id="ARBA00022741"/>
    </source>
</evidence>
<dbReference type="GO" id="GO:0030968">
    <property type="term" value="P:endoplasmic reticulum unfolded protein response"/>
    <property type="evidence" value="ECO:0007669"/>
    <property type="project" value="TreeGrafter"/>
</dbReference>
<dbReference type="GO" id="GO:0034663">
    <property type="term" value="C:endoplasmic reticulum chaperone complex"/>
    <property type="evidence" value="ECO:0007669"/>
    <property type="project" value="TreeGrafter"/>
</dbReference>
<keyword evidence="6" id="KW-0732">Signal</keyword>
<dbReference type="InterPro" id="IPR029048">
    <property type="entry name" value="HSP70_C_sf"/>
</dbReference>
<dbReference type="Gene3D" id="3.30.420.40">
    <property type="match status" value="2"/>
</dbReference>
<evidence type="ECO:0000256" key="4">
    <source>
        <dbReference type="SAM" id="Coils"/>
    </source>
</evidence>
<dbReference type="GO" id="GO:0140662">
    <property type="term" value="F:ATP-dependent protein folding chaperone"/>
    <property type="evidence" value="ECO:0007669"/>
    <property type="project" value="InterPro"/>
</dbReference>
<dbReference type="SUPFAM" id="SSF100934">
    <property type="entry name" value="Heat shock protein 70kD (HSP70), C-terminal subdomain"/>
    <property type="match status" value="1"/>
</dbReference>
<dbReference type="InterPro" id="IPR043129">
    <property type="entry name" value="ATPase_NBD"/>
</dbReference>
<dbReference type="SUPFAM" id="SSF53067">
    <property type="entry name" value="Actin-like ATPase domain"/>
    <property type="match status" value="2"/>
</dbReference>
<dbReference type="PANTHER" id="PTHR45639">
    <property type="entry name" value="HSC70CB, ISOFORM G-RELATED"/>
    <property type="match status" value="1"/>
</dbReference>
<sequence>MRITTRNIELLFLLSLWTLGDISPSLADEKIDEEPIMALDYGSEWIKVAVWNGRDADVVLNENSKRKSLAALAIPKKRGVDELRLFGEAATARPQFAIQYVRELLGKSYSKENKFGPHYFPENVKLDPSRGACKVVQGGGEEYSPEVLNAMLLTYVKGRVQEHTGRAVGKCVIAVPSYFSEIQRRSLLASADIAGLEVTLLLTEGLALAFKYGIERMNLLSLPAPRNVLFLDVGATKTTVTIARFVGKNSSPPSTSPSASPSNAMVEILSSASDANFGGSSFTAGLVSLLVKRVDKTKKLDERAMKRLQGEANKAKEILSANKEVVVTVEDLVGDFDLRVTITRQELEEECRDTLVALPILIDKAIRAAGLNLQQLHGIEVVGGAWRPPMVLKEIERILSVVPGRRMNPDESIATGAALVAFYRGKQQAKIQLLDILHKDVYVWAGQDLLQLIPSSWKVPVIDKESESLLTPEGGSDIVLQTPARGDLTVYLTDDAFTSNPFATFLITRVAGGSAGAGEAGGGMVELHFHISASGLLSMSRATLLPLGVTRTEKEPGAPPPFLDFGAIKEMPWAREREKNNLPLPPLMMSSGGPVELVVSHAIGGRGFRMLSAAEISLAKETIKELERREEKLRKKSEVLNTLEAKMYMCREKLSSEIAASALSVAEMALVLEHVDEIESWMEEKSSNATYDQVVRRLQDLEIVISPLLAAIKDKERLLEARSDAKSMLERSKSQLESLLASRPWLKQGDVDAARSLLLRLQTWLEAAERGEATGWEEGEELTVELGKKMKVLEKDVSPFDLREKKTDRQTKKPSEGDAAPDESEPSPSEGIFKRFLNKLQK</sequence>
<keyword evidence="2" id="KW-0067">ATP-binding</keyword>
<dbReference type="FunFam" id="3.30.420.40:FF:000171">
    <property type="entry name" value="Heat shock 70 kDa protein 4"/>
    <property type="match status" value="1"/>
</dbReference>
<dbReference type="CDD" id="cd10230">
    <property type="entry name" value="ASKHA_NBD_HSP70_HYOU1"/>
    <property type="match status" value="1"/>
</dbReference>
<dbReference type="Pfam" id="PF00012">
    <property type="entry name" value="HSP70"/>
    <property type="match status" value="1"/>
</dbReference>
<dbReference type="Gene3D" id="1.20.1270.10">
    <property type="match status" value="1"/>
</dbReference>
<evidence type="ECO:0000256" key="5">
    <source>
        <dbReference type="SAM" id="MobiDB-lite"/>
    </source>
</evidence>
<keyword evidence="3" id="KW-0143">Chaperone</keyword>
<feature type="chain" id="PRO_5031051687" evidence="6">
    <location>
        <begin position="28"/>
        <end position="842"/>
    </location>
</feature>
<feature type="compositionally biased region" description="Basic and acidic residues" evidence="5">
    <location>
        <begin position="799"/>
        <end position="816"/>
    </location>
</feature>
<evidence type="ECO:0000256" key="3">
    <source>
        <dbReference type="ARBA" id="ARBA00023186"/>
    </source>
</evidence>
<dbReference type="PRINTS" id="PR00301">
    <property type="entry name" value="HEATSHOCK70"/>
</dbReference>
<keyword evidence="4" id="KW-0175">Coiled coil</keyword>
<dbReference type="InterPro" id="IPR013126">
    <property type="entry name" value="Hsp_70_fam"/>
</dbReference>
<reference evidence="7" key="1">
    <citation type="submission" date="2021-01" db="EMBL/GenBank/DDBJ databases">
        <authorList>
            <person name="Corre E."/>
            <person name="Pelletier E."/>
            <person name="Niang G."/>
            <person name="Scheremetjew M."/>
            <person name="Finn R."/>
            <person name="Kale V."/>
            <person name="Holt S."/>
            <person name="Cochrane G."/>
            <person name="Meng A."/>
            <person name="Brown T."/>
            <person name="Cohen L."/>
        </authorList>
    </citation>
    <scope>NUCLEOTIDE SEQUENCE</scope>
    <source>
        <strain evidence="7">CCMP 2712</strain>
    </source>
</reference>
<keyword evidence="1" id="KW-0547">Nucleotide-binding</keyword>
<dbReference type="Gene3D" id="3.90.640.10">
    <property type="entry name" value="Actin, Chain A, domain 4"/>
    <property type="match status" value="1"/>
</dbReference>
<feature type="region of interest" description="Disordered" evidence="5">
    <location>
        <begin position="799"/>
        <end position="842"/>
    </location>
</feature>
<feature type="signal peptide" evidence="6">
    <location>
        <begin position="1"/>
        <end position="27"/>
    </location>
</feature>
<accession>A0A7S4L6H5</accession>
<dbReference type="GO" id="GO:0005524">
    <property type="term" value="F:ATP binding"/>
    <property type="evidence" value="ECO:0007669"/>
    <property type="project" value="UniProtKB-KW"/>
</dbReference>
<dbReference type="AlphaFoldDB" id="A0A7S4L6H5"/>
<dbReference type="Gene3D" id="3.30.30.30">
    <property type="match status" value="1"/>
</dbReference>
<dbReference type="EMBL" id="HBKN01031418">
    <property type="protein sequence ID" value="CAE2316274.1"/>
    <property type="molecule type" value="Transcribed_RNA"/>
</dbReference>
<organism evidence="7">
    <name type="scientific">Guillardia theta</name>
    <name type="common">Cryptophyte</name>
    <name type="synonym">Cryptomonas phi</name>
    <dbReference type="NCBI Taxonomy" id="55529"/>
    <lineage>
        <taxon>Eukaryota</taxon>
        <taxon>Cryptophyceae</taxon>
        <taxon>Pyrenomonadales</taxon>
        <taxon>Geminigeraceae</taxon>
        <taxon>Guillardia</taxon>
    </lineage>
</organism>
<dbReference type="PANTHER" id="PTHR45639:SF3">
    <property type="entry name" value="HYPOXIA UP-REGULATED PROTEIN 1"/>
    <property type="match status" value="1"/>
</dbReference>
<proteinExistence type="predicted"/>
<feature type="coiled-coil region" evidence="4">
    <location>
        <begin position="616"/>
        <end position="646"/>
    </location>
</feature>
<evidence type="ECO:0000256" key="6">
    <source>
        <dbReference type="SAM" id="SignalP"/>
    </source>
</evidence>
<protein>
    <submittedName>
        <fullName evidence="7">Uncharacterized protein</fullName>
    </submittedName>
</protein>
<evidence type="ECO:0000313" key="7">
    <source>
        <dbReference type="EMBL" id="CAE2316274.1"/>
    </source>
</evidence>
<name>A0A7S4L6H5_GUITH</name>
<gene>
    <name evidence="7" type="ORF">GTHE00462_LOCUS24412</name>
</gene>
<evidence type="ECO:0000256" key="2">
    <source>
        <dbReference type="ARBA" id="ARBA00022840"/>
    </source>
</evidence>